<dbReference type="InterPro" id="IPR010565">
    <property type="entry name" value="Muskelin_N"/>
</dbReference>
<evidence type="ECO:0000313" key="4">
    <source>
        <dbReference type="EMBL" id="EKC24842.1"/>
    </source>
</evidence>
<dbReference type="FunFam" id="2.60.120.260:FF:000066">
    <property type="entry name" value="Muskelin 1"/>
    <property type="match status" value="1"/>
</dbReference>
<accession>K1PLB3</accession>
<dbReference type="Pfam" id="PF01344">
    <property type="entry name" value="Kelch_1"/>
    <property type="match status" value="1"/>
</dbReference>
<evidence type="ECO:0000256" key="1">
    <source>
        <dbReference type="ARBA" id="ARBA00022441"/>
    </source>
</evidence>
<feature type="domain" description="Muskelin N-terminal" evidence="3">
    <location>
        <begin position="9"/>
        <end position="203"/>
    </location>
</feature>
<dbReference type="SUPFAM" id="SSF50965">
    <property type="entry name" value="Galactose oxidase, central domain"/>
    <property type="match status" value="1"/>
</dbReference>
<dbReference type="EMBL" id="JH816863">
    <property type="protein sequence ID" value="EKC24842.1"/>
    <property type="molecule type" value="Genomic_DNA"/>
</dbReference>
<dbReference type="HOGENOM" id="CLU_004210_1_0_1"/>
<dbReference type="InParanoid" id="K1PLB3"/>
<dbReference type="PANTHER" id="PTHR15526">
    <property type="entry name" value="MUSKELIN"/>
    <property type="match status" value="1"/>
</dbReference>
<dbReference type="PANTHER" id="PTHR15526:SF5">
    <property type="entry name" value="MUSKELIN"/>
    <property type="match status" value="1"/>
</dbReference>
<dbReference type="SUPFAM" id="SSF49785">
    <property type="entry name" value="Galactose-binding domain-like"/>
    <property type="match status" value="1"/>
</dbReference>
<dbReference type="Gene3D" id="2.120.10.80">
    <property type="entry name" value="Kelch-type beta propeller"/>
    <property type="match status" value="2"/>
</dbReference>
<dbReference type="InterPro" id="IPR006594">
    <property type="entry name" value="LisH"/>
</dbReference>
<evidence type="ECO:0000259" key="3">
    <source>
        <dbReference type="Pfam" id="PF06588"/>
    </source>
</evidence>
<name>K1PLB3_MAGGI</name>
<gene>
    <name evidence="4" type="ORF">CGI_10010809</name>
</gene>
<dbReference type="PROSITE" id="PS50896">
    <property type="entry name" value="LISH"/>
    <property type="match status" value="1"/>
</dbReference>
<dbReference type="InterPro" id="IPR008979">
    <property type="entry name" value="Galactose-bd-like_sf"/>
</dbReference>
<dbReference type="AlphaFoldDB" id="K1PLB3"/>
<keyword evidence="2" id="KW-0677">Repeat</keyword>
<dbReference type="InterPro" id="IPR052456">
    <property type="entry name" value="CTLH_complex_component"/>
</dbReference>
<dbReference type="InterPro" id="IPR011043">
    <property type="entry name" value="Gal_Oxase/kelch_b-propeller"/>
</dbReference>
<proteinExistence type="predicted"/>
<dbReference type="GO" id="GO:0005737">
    <property type="term" value="C:cytoplasm"/>
    <property type="evidence" value="ECO:0007669"/>
    <property type="project" value="TreeGrafter"/>
</dbReference>
<dbReference type="Gene3D" id="2.60.120.260">
    <property type="entry name" value="Galactose-binding domain-like"/>
    <property type="match status" value="1"/>
</dbReference>
<protein>
    <submittedName>
        <fullName evidence="4">Muskelin</fullName>
    </submittedName>
</protein>
<dbReference type="InterPro" id="IPR006652">
    <property type="entry name" value="Kelch_1"/>
</dbReference>
<sequence length="687" mass="79906">MAENCEEKDILSYSICRYSSFSYNYVPENIYSDSPKDQSSRWSSDSNQPPQFLTLKLDRPAIVENITFGKYEKAHVCNLKKFKVLGGLNDEHMIELFEGGLKNDHIAESFTLKKEIHDNLFPCRYIKIVPLQAWGPSCFNFSIWYVKLRGESNWDVVQPCLQWLVTFREKEAIRLCLKHFRQRQFTEAYEALQKRTKVSLEHPILTELHSMLVKHGDFEKSEDLLWQAAEEGLFDQYICDQDYTPKWTPIEPLPNGDNPSTYQPGMRGGHQMCLDLQTESLYLFGGWDGNRDLSDFWVFSVPSKEWTCLSSDTHKEGGPNARSCHKMCLDYERKQIFILGRYLDASMRTAENLKYDMLILAVFLFCALFVGSDRSGEPSFSGLYAYHIPTNTWSCIMEDSPTLKSRIGHSMLFHSKRRLLYVFAGQRSKEYLNDFFTYNVDTGQIDIITDGTKKDSGVPSAGFTQRATIDPNKDEIHVLSGLNKEKEKRENVKNSFWVYSIKKNRWSCVYRNENTGQQYWTKMQNLEPVPRFAHQLVYDHIRKVHYLFGGNPGKESLPKIRLDDFWVLKLCRLSTEHLLRQCKYLLRKYKFQELAERDPHAAMLYLQNDLASIVDHKNIQERQEFESLASTLFRSPGDETEGTEETILADTSTHHMARTELFDQLVAFFPEHMSQPKGNLVDLIPLT</sequence>
<evidence type="ECO:0000256" key="2">
    <source>
        <dbReference type="ARBA" id="ARBA00022737"/>
    </source>
</evidence>
<dbReference type="InterPro" id="IPR015915">
    <property type="entry name" value="Kelch-typ_b-propeller"/>
</dbReference>
<dbReference type="FunCoup" id="K1PLB3">
    <property type="interactions" value="897"/>
</dbReference>
<reference evidence="4" key="1">
    <citation type="journal article" date="2012" name="Nature">
        <title>The oyster genome reveals stress adaptation and complexity of shell formation.</title>
        <authorList>
            <person name="Zhang G."/>
            <person name="Fang X."/>
            <person name="Guo X."/>
            <person name="Li L."/>
            <person name="Luo R."/>
            <person name="Xu F."/>
            <person name="Yang P."/>
            <person name="Zhang L."/>
            <person name="Wang X."/>
            <person name="Qi H."/>
            <person name="Xiong Z."/>
            <person name="Que H."/>
            <person name="Xie Y."/>
            <person name="Holland P.W."/>
            <person name="Paps J."/>
            <person name="Zhu Y."/>
            <person name="Wu F."/>
            <person name="Chen Y."/>
            <person name="Wang J."/>
            <person name="Peng C."/>
            <person name="Meng J."/>
            <person name="Yang L."/>
            <person name="Liu J."/>
            <person name="Wen B."/>
            <person name="Zhang N."/>
            <person name="Huang Z."/>
            <person name="Zhu Q."/>
            <person name="Feng Y."/>
            <person name="Mount A."/>
            <person name="Hedgecock D."/>
            <person name="Xu Z."/>
            <person name="Liu Y."/>
            <person name="Domazet-Loso T."/>
            <person name="Du Y."/>
            <person name="Sun X."/>
            <person name="Zhang S."/>
            <person name="Liu B."/>
            <person name="Cheng P."/>
            <person name="Jiang X."/>
            <person name="Li J."/>
            <person name="Fan D."/>
            <person name="Wang W."/>
            <person name="Fu W."/>
            <person name="Wang T."/>
            <person name="Wang B."/>
            <person name="Zhang J."/>
            <person name="Peng Z."/>
            <person name="Li Y."/>
            <person name="Li N."/>
            <person name="Wang J."/>
            <person name="Chen M."/>
            <person name="He Y."/>
            <person name="Tan F."/>
            <person name="Song X."/>
            <person name="Zheng Q."/>
            <person name="Huang R."/>
            <person name="Yang H."/>
            <person name="Du X."/>
            <person name="Chen L."/>
            <person name="Yang M."/>
            <person name="Gaffney P.M."/>
            <person name="Wang S."/>
            <person name="Luo L."/>
            <person name="She Z."/>
            <person name="Ming Y."/>
            <person name="Huang W."/>
            <person name="Zhang S."/>
            <person name="Huang B."/>
            <person name="Zhang Y."/>
            <person name="Qu T."/>
            <person name="Ni P."/>
            <person name="Miao G."/>
            <person name="Wang J."/>
            <person name="Wang Q."/>
            <person name="Steinberg C.E."/>
            <person name="Wang H."/>
            <person name="Li N."/>
            <person name="Qian L."/>
            <person name="Zhang G."/>
            <person name="Li Y."/>
            <person name="Yang H."/>
            <person name="Liu X."/>
            <person name="Wang J."/>
            <person name="Yin Y."/>
            <person name="Wang J."/>
        </authorList>
    </citation>
    <scope>NUCLEOTIDE SEQUENCE [LARGE SCALE GENOMIC DNA]</scope>
    <source>
        <strain evidence="4">05x7-T-G4-1.051#20</strain>
    </source>
</reference>
<organism evidence="4">
    <name type="scientific">Magallana gigas</name>
    <name type="common">Pacific oyster</name>
    <name type="synonym">Crassostrea gigas</name>
    <dbReference type="NCBI Taxonomy" id="29159"/>
    <lineage>
        <taxon>Eukaryota</taxon>
        <taxon>Metazoa</taxon>
        <taxon>Spiralia</taxon>
        <taxon>Lophotrochozoa</taxon>
        <taxon>Mollusca</taxon>
        <taxon>Bivalvia</taxon>
        <taxon>Autobranchia</taxon>
        <taxon>Pteriomorphia</taxon>
        <taxon>Ostreida</taxon>
        <taxon>Ostreoidea</taxon>
        <taxon>Ostreidae</taxon>
        <taxon>Magallana</taxon>
    </lineage>
</organism>
<dbReference type="Pfam" id="PF06588">
    <property type="entry name" value="Muskelin_N"/>
    <property type="match status" value="1"/>
</dbReference>
<keyword evidence="1" id="KW-0880">Kelch repeat</keyword>